<evidence type="ECO:0000256" key="1">
    <source>
        <dbReference type="ARBA" id="ARBA00022750"/>
    </source>
</evidence>
<dbReference type="GO" id="GO:0004190">
    <property type="term" value="F:aspartic-type endopeptidase activity"/>
    <property type="evidence" value="ECO:0007669"/>
    <property type="project" value="UniProtKB-KW"/>
</dbReference>
<dbReference type="Proteomes" id="UP000467841">
    <property type="component" value="Unassembled WGS sequence"/>
</dbReference>
<dbReference type="PANTHER" id="PTHR11439:SF470">
    <property type="entry name" value="CYSTEINE-RICH RLK (RECEPTOR-LIKE PROTEIN KINASE) 8"/>
    <property type="match status" value="1"/>
</dbReference>
<keyword evidence="2" id="KW-0863">Zinc-finger</keyword>
<keyword evidence="1" id="KW-0064">Aspartyl protease</keyword>
<gene>
    <name evidence="5" type="ORF">MERR_LOCUS25722</name>
</gene>
<comment type="caution">
    <text evidence="5">The sequence shown here is derived from an EMBL/GenBank/DDBJ whole genome shotgun (WGS) entry which is preliminary data.</text>
</comment>
<reference evidence="5" key="1">
    <citation type="submission" date="2020-01" db="EMBL/GenBank/DDBJ databases">
        <authorList>
            <person name="Mishra B."/>
        </authorList>
    </citation>
    <scope>NUCLEOTIDE SEQUENCE [LARGE SCALE GENOMIC DNA]</scope>
</reference>
<evidence type="ECO:0000256" key="3">
    <source>
        <dbReference type="SAM" id="MobiDB-lite"/>
    </source>
</evidence>
<dbReference type="Pfam" id="PF13976">
    <property type="entry name" value="gag_pre-integrs"/>
    <property type="match status" value="1"/>
</dbReference>
<dbReference type="Pfam" id="PF22936">
    <property type="entry name" value="Pol_BBD"/>
    <property type="match status" value="1"/>
</dbReference>
<name>A0A6D2JC39_9BRAS</name>
<dbReference type="InterPro" id="IPR025724">
    <property type="entry name" value="GAG-pre-integrase_dom"/>
</dbReference>
<dbReference type="AlphaFoldDB" id="A0A6D2JC39"/>
<keyword evidence="2" id="KW-0862">Zinc</keyword>
<evidence type="ECO:0000256" key="2">
    <source>
        <dbReference type="PROSITE-ProRule" id="PRU00047"/>
    </source>
</evidence>
<dbReference type="InterPro" id="IPR013103">
    <property type="entry name" value="RVT_2"/>
</dbReference>
<keyword evidence="1" id="KW-0645">Protease</keyword>
<evidence type="ECO:0000313" key="5">
    <source>
        <dbReference type="EMBL" id="CAA7038487.1"/>
    </source>
</evidence>
<dbReference type="InterPro" id="IPR043502">
    <property type="entry name" value="DNA/RNA_pol_sf"/>
</dbReference>
<feature type="compositionally biased region" description="Polar residues" evidence="3">
    <location>
        <begin position="65"/>
        <end position="90"/>
    </location>
</feature>
<keyword evidence="2" id="KW-0479">Metal-binding</keyword>
<dbReference type="InterPro" id="IPR054722">
    <property type="entry name" value="PolX-like_BBD"/>
</dbReference>
<dbReference type="InterPro" id="IPR001878">
    <property type="entry name" value="Znf_CCHC"/>
</dbReference>
<dbReference type="EMBL" id="CACVBM020001195">
    <property type="protein sequence ID" value="CAA7038487.1"/>
    <property type="molecule type" value="Genomic_DNA"/>
</dbReference>
<protein>
    <recommendedName>
        <fullName evidence="4">CCHC-type domain-containing protein</fullName>
    </recommendedName>
</protein>
<dbReference type="CDD" id="cd09272">
    <property type="entry name" value="RNase_HI_RT_Ty1"/>
    <property type="match status" value="1"/>
</dbReference>
<dbReference type="PROSITE" id="PS50158">
    <property type="entry name" value="ZF_CCHC"/>
    <property type="match status" value="1"/>
</dbReference>
<sequence>MCGRCECNAAALWESLQQRSRVMKFLMGLNEAFEPTRRHILMMKPIPSLEDAFNMVAPDERQKSIKPSSRQDNVVFQNSGPHNNSHSLSTESLSDNAAFATQYNNTYRPRQRPVCTHCGQLGHVIQKCFKLHGYPPGHKFHIAPGQQQSSPQSRGQNQNRTHSQSFQKTNTVANVMTASPLYLPAPATNAINIDLSQLNTDQFQTLIQQLQSHVKPPESHVPVQRASITEGGHMVAKSSAGIVSFPSSNIPFPSSSLRFENNCLTFQHQCLSSLYNSLPSGSWIIDSGATTHVFSDLSLFSETFPVSGVTVSLPNGIREKISHRGTVHIHSSLTLHNVLHIPSFRFNLISVSSLLKHDNRSVHFNADHCIIQESIQGLMIGRGTLINNLYILQVTAAPSSNFCGSLHDDGLLWHQRLGHPSPGKLQHLSGILHLRKDVFSKTILPLPIPVGLDFNSPVSDIAPVASHSPVLLIFLMLLMHLIPLMHLHHALMPLLYHGRLFHRAQDRVAYSMACHDLSVCLRLQSYVLSYSLETEPTTFKQDMTSPHFRHAMNKELVAMEVNRTWTIESLPLGKNVVGCKWVYTIKYKADWTIERYKAWLVVKGSTQQEGVDFTETFSPVAKLTSVKLLLALTAIKGWSLCQMDVSNAFLHSDLDEEIYMSLPQGYTPTSGTLPPNPVYRLHKSLYGLKQASRQWYNSLSDVLLRSGFKQSASDNTLFAKNSLFPWNICLSTQICLDLLSDAGLLGCKPSSVPMDPTVKLTKESGTDLLDLASYRTLFMHCPTDVHLGAAHKILRYLKNNPVQGLFFSASSSICLNAFSDADWGTVPSLDTVYLGKSLITWKSKKQFVVSRSSTESEYRSMAQTTCELFWLQQLLTFLQIDVCTSAKLFGDNKSAIYIATNPVFHECTKHVEIDCHTVRDQVKNGFLKLMCVASENQHADILTKPLHPGPFFSLLNLNRMSVSSLFSSQQGSETVA</sequence>
<keyword evidence="6" id="KW-1185">Reference proteome</keyword>
<keyword evidence="1" id="KW-0378">Hydrolase</keyword>
<evidence type="ECO:0000259" key="4">
    <source>
        <dbReference type="PROSITE" id="PS50158"/>
    </source>
</evidence>
<accession>A0A6D2JC39</accession>
<dbReference type="SUPFAM" id="SSF56672">
    <property type="entry name" value="DNA/RNA polymerases"/>
    <property type="match status" value="1"/>
</dbReference>
<dbReference type="Pfam" id="PF07727">
    <property type="entry name" value="RVT_2"/>
    <property type="match status" value="1"/>
</dbReference>
<feature type="domain" description="CCHC-type" evidence="4">
    <location>
        <begin position="115"/>
        <end position="128"/>
    </location>
</feature>
<dbReference type="OrthoDB" id="4364246at2759"/>
<feature type="region of interest" description="Disordered" evidence="3">
    <location>
        <begin position="60"/>
        <end position="90"/>
    </location>
</feature>
<dbReference type="PANTHER" id="PTHR11439">
    <property type="entry name" value="GAG-POL-RELATED RETROTRANSPOSON"/>
    <property type="match status" value="1"/>
</dbReference>
<evidence type="ECO:0000313" key="6">
    <source>
        <dbReference type="Proteomes" id="UP000467841"/>
    </source>
</evidence>
<organism evidence="5 6">
    <name type="scientific">Microthlaspi erraticum</name>
    <dbReference type="NCBI Taxonomy" id="1685480"/>
    <lineage>
        <taxon>Eukaryota</taxon>
        <taxon>Viridiplantae</taxon>
        <taxon>Streptophyta</taxon>
        <taxon>Embryophyta</taxon>
        <taxon>Tracheophyta</taxon>
        <taxon>Spermatophyta</taxon>
        <taxon>Magnoliopsida</taxon>
        <taxon>eudicotyledons</taxon>
        <taxon>Gunneridae</taxon>
        <taxon>Pentapetalae</taxon>
        <taxon>rosids</taxon>
        <taxon>malvids</taxon>
        <taxon>Brassicales</taxon>
        <taxon>Brassicaceae</taxon>
        <taxon>Coluteocarpeae</taxon>
        <taxon>Microthlaspi</taxon>
    </lineage>
</organism>
<dbReference type="GO" id="GO:0003676">
    <property type="term" value="F:nucleic acid binding"/>
    <property type="evidence" value="ECO:0007669"/>
    <property type="project" value="InterPro"/>
</dbReference>
<feature type="compositionally biased region" description="Low complexity" evidence="3">
    <location>
        <begin position="144"/>
        <end position="160"/>
    </location>
</feature>
<feature type="region of interest" description="Disordered" evidence="3">
    <location>
        <begin position="139"/>
        <end position="165"/>
    </location>
</feature>
<proteinExistence type="predicted"/>
<dbReference type="GO" id="GO:0008270">
    <property type="term" value="F:zinc ion binding"/>
    <property type="evidence" value="ECO:0007669"/>
    <property type="project" value="UniProtKB-KW"/>
</dbReference>